<dbReference type="STRING" id="1855383.SAMN05216548_110153"/>
<evidence type="ECO:0000313" key="2">
    <source>
        <dbReference type="EMBL" id="SER05061.1"/>
    </source>
</evidence>
<accession>A0A1H9L0N9</accession>
<dbReference type="RefSeq" id="WP_238858340.1">
    <property type="nucleotide sequence ID" value="NZ_FOFG01000010.1"/>
</dbReference>
<gene>
    <name evidence="2" type="ORF">SAMN05216548_110153</name>
</gene>
<name>A0A1H9L0N9_9HYPH</name>
<dbReference type="EMBL" id="FOFG01000010">
    <property type="protein sequence ID" value="SER05061.1"/>
    <property type="molecule type" value="Genomic_DNA"/>
</dbReference>
<feature type="chain" id="PRO_5011446254" evidence="1">
    <location>
        <begin position="21"/>
        <end position="110"/>
    </location>
</feature>
<protein>
    <submittedName>
        <fullName evidence="2">Uncharacterized protein</fullName>
    </submittedName>
</protein>
<organism evidence="2 3">
    <name type="scientific">Faunimonas pinastri</name>
    <dbReference type="NCBI Taxonomy" id="1855383"/>
    <lineage>
        <taxon>Bacteria</taxon>
        <taxon>Pseudomonadati</taxon>
        <taxon>Pseudomonadota</taxon>
        <taxon>Alphaproteobacteria</taxon>
        <taxon>Hyphomicrobiales</taxon>
        <taxon>Afifellaceae</taxon>
        <taxon>Faunimonas</taxon>
    </lineage>
</organism>
<dbReference type="Proteomes" id="UP000199647">
    <property type="component" value="Unassembled WGS sequence"/>
</dbReference>
<dbReference type="PROSITE" id="PS51257">
    <property type="entry name" value="PROKAR_LIPOPROTEIN"/>
    <property type="match status" value="1"/>
</dbReference>
<sequence>MRLSAFAALGVAMVAGGCAADSTTSIDAAIADNLPTACAAITTADAAFQTVIATGTVGKSTMEKETVAMAAINAICADPTTVSSPAAALQTAAQAYVAVIKALNEAHSAK</sequence>
<feature type="signal peptide" evidence="1">
    <location>
        <begin position="1"/>
        <end position="20"/>
    </location>
</feature>
<dbReference type="AlphaFoldDB" id="A0A1H9L0N9"/>
<evidence type="ECO:0000313" key="3">
    <source>
        <dbReference type="Proteomes" id="UP000199647"/>
    </source>
</evidence>
<keyword evidence="1" id="KW-0732">Signal</keyword>
<reference evidence="2 3" key="1">
    <citation type="submission" date="2016-10" db="EMBL/GenBank/DDBJ databases">
        <authorList>
            <person name="de Groot N.N."/>
        </authorList>
    </citation>
    <scope>NUCLEOTIDE SEQUENCE [LARGE SCALE GENOMIC DNA]</scope>
    <source>
        <strain evidence="2 3">A52C2</strain>
    </source>
</reference>
<evidence type="ECO:0000256" key="1">
    <source>
        <dbReference type="SAM" id="SignalP"/>
    </source>
</evidence>
<proteinExistence type="predicted"/>
<keyword evidence="3" id="KW-1185">Reference proteome</keyword>